<dbReference type="Gene3D" id="3.30.70.330">
    <property type="match status" value="1"/>
</dbReference>
<dbReference type="SUPFAM" id="SSF54928">
    <property type="entry name" value="RNA-binding domain, RBD"/>
    <property type="match status" value="1"/>
</dbReference>
<dbReference type="SMART" id="SM00360">
    <property type="entry name" value="RRM"/>
    <property type="match status" value="1"/>
</dbReference>
<evidence type="ECO:0000313" key="4">
    <source>
        <dbReference type="EMBL" id="KAK2964218.1"/>
    </source>
</evidence>
<feature type="compositionally biased region" description="Pro residues" evidence="2">
    <location>
        <begin position="69"/>
        <end position="81"/>
    </location>
</feature>
<dbReference type="PANTHER" id="PTHR18806:SF4">
    <property type="entry name" value="RNA-BINDING PROTEIN 25"/>
    <property type="match status" value="1"/>
</dbReference>
<comment type="caution">
    <text evidence="4">The sequence shown here is derived from an EMBL/GenBank/DDBJ whole genome shotgun (WGS) entry which is preliminary data.</text>
</comment>
<protein>
    <submittedName>
        <fullName evidence="4">RNA-binding protein 25</fullName>
    </submittedName>
</protein>
<reference evidence="4 5" key="1">
    <citation type="journal article" date="2022" name="bioRxiv">
        <title>Genomics of Preaxostyla Flagellates Illuminates Evolutionary Transitions and the Path Towards Mitochondrial Loss.</title>
        <authorList>
            <person name="Novak L.V.F."/>
            <person name="Treitli S.C."/>
            <person name="Pyrih J."/>
            <person name="Halakuc P."/>
            <person name="Pipaliya S.V."/>
            <person name="Vacek V."/>
            <person name="Brzon O."/>
            <person name="Soukal P."/>
            <person name="Eme L."/>
            <person name="Dacks J.B."/>
            <person name="Karnkowska A."/>
            <person name="Elias M."/>
            <person name="Hampl V."/>
        </authorList>
    </citation>
    <scope>NUCLEOTIDE SEQUENCE [LARGE SCALE GENOMIC DNA]</scope>
    <source>
        <strain evidence="4">NAU3</strain>
        <tissue evidence="4">Gut</tissue>
    </source>
</reference>
<dbReference type="PANTHER" id="PTHR18806">
    <property type="entry name" value="RBM25 PROTEIN"/>
    <property type="match status" value="1"/>
</dbReference>
<evidence type="ECO:0000256" key="1">
    <source>
        <dbReference type="PROSITE-ProRule" id="PRU00176"/>
    </source>
</evidence>
<dbReference type="InterPro" id="IPR035979">
    <property type="entry name" value="RBD_domain_sf"/>
</dbReference>
<keyword evidence="1" id="KW-0694">RNA-binding</keyword>
<dbReference type="Proteomes" id="UP001281761">
    <property type="component" value="Unassembled WGS sequence"/>
</dbReference>
<dbReference type="InterPro" id="IPR000504">
    <property type="entry name" value="RRM_dom"/>
</dbReference>
<evidence type="ECO:0000313" key="5">
    <source>
        <dbReference type="Proteomes" id="UP001281761"/>
    </source>
</evidence>
<keyword evidence="5" id="KW-1185">Reference proteome</keyword>
<dbReference type="InterPro" id="IPR052768">
    <property type="entry name" value="RBM25"/>
</dbReference>
<evidence type="ECO:0000259" key="3">
    <source>
        <dbReference type="PROSITE" id="PS50102"/>
    </source>
</evidence>
<sequence length="351" mass="40383">MNPYGQQMPMMPGMFPMPGMMPGIPMMPGQIQPMPMMQMPQSYLPVRPFPYATPSPANQRSQPMTQYPNRPPPPPKSPPPAKEAAATSEEFNIPNAPKSFLCFVGRIDTSLSEAIFTSLLAKLGPVTNVRRIRNTLADPPRDFAFCAFSTLEGTLNAIRVLPRLSLWQDPMTVVPDRKIVKHLEEYHRKKMAKTGEIPLSKNELENRTKEEEESDNNLLLEITDFIKQEEAAERTKSKEIKATLNPDELLDVQVAGSKKDKDTLLAVADEIKRFRQRTTNRDKEMKQEIEEKSRQKEAELLRMREQKRKDEKEKKRLEREKKKEQETLVIQIETPDPNERASLFSSFEDYE</sequence>
<accession>A0ABQ9YKC9</accession>
<feature type="domain" description="RRM" evidence="3">
    <location>
        <begin position="100"/>
        <end position="178"/>
    </location>
</feature>
<organism evidence="4 5">
    <name type="scientific">Blattamonas nauphoetae</name>
    <dbReference type="NCBI Taxonomy" id="2049346"/>
    <lineage>
        <taxon>Eukaryota</taxon>
        <taxon>Metamonada</taxon>
        <taxon>Preaxostyla</taxon>
        <taxon>Oxymonadida</taxon>
        <taxon>Blattamonas</taxon>
    </lineage>
</organism>
<dbReference type="Pfam" id="PF00076">
    <property type="entry name" value="RRM_1"/>
    <property type="match status" value="1"/>
</dbReference>
<feature type="region of interest" description="Disordered" evidence="2">
    <location>
        <begin position="278"/>
        <end position="351"/>
    </location>
</feature>
<evidence type="ECO:0000256" key="2">
    <source>
        <dbReference type="SAM" id="MobiDB-lite"/>
    </source>
</evidence>
<proteinExistence type="predicted"/>
<name>A0ABQ9YKC9_9EUKA</name>
<feature type="region of interest" description="Disordered" evidence="2">
    <location>
        <begin position="48"/>
        <end position="87"/>
    </location>
</feature>
<gene>
    <name evidence="4" type="ORF">BLNAU_749</name>
</gene>
<dbReference type="InterPro" id="IPR012677">
    <property type="entry name" value="Nucleotide-bd_a/b_plait_sf"/>
</dbReference>
<dbReference type="EMBL" id="JARBJD010000003">
    <property type="protein sequence ID" value="KAK2964218.1"/>
    <property type="molecule type" value="Genomic_DNA"/>
</dbReference>
<feature type="compositionally biased region" description="Basic and acidic residues" evidence="2">
    <location>
        <begin position="278"/>
        <end position="326"/>
    </location>
</feature>
<dbReference type="PROSITE" id="PS50102">
    <property type="entry name" value="RRM"/>
    <property type="match status" value="1"/>
</dbReference>